<dbReference type="InterPro" id="IPR000182">
    <property type="entry name" value="GNAT_dom"/>
</dbReference>
<name>A0A117MQU3_9ACTN</name>
<reference evidence="3 4" key="1">
    <citation type="submission" date="2015-10" db="EMBL/GenBank/DDBJ databases">
        <authorList>
            <person name="Gilbert D.G."/>
        </authorList>
    </citation>
    <scope>NUCLEOTIDE SEQUENCE [LARGE SCALE GENOMIC DNA]</scope>
    <source>
        <strain evidence="3 4">NRRL B-16712</strain>
    </source>
</reference>
<sequence length="156" mass="16943">MGAMDLTLRAWQPDDADALRPLLDDPEIRRWTRALPAAAWIAAQQDGSRHSFAVLRAGELVGNVALKTPGAGLAYWTVGYWTAAHARHQGVASWALREITAWAFGAFTMPSLSLLHQVDNPGSCAVANRGGYRLAEQLPPGGGYPRPGHRHVRDRA</sequence>
<protein>
    <recommendedName>
        <fullName evidence="2">N-acetyltransferase domain-containing protein</fullName>
    </recommendedName>
</protein>
<evidence type="ECO:0000259" key="2">
    <source>
        <dbReference type="PROSITE" id="PS51186"/>
    </source>
</evidence>
<evidence type="ECO:0000256" key="1">
    <source>
        <dbReference type="SAM" id="MobiDB-lite"/>
    </source>
</evidence>
<comment type="caution">
    <text evidence="3">The sequence shown here is derived from an EMBL/GenBank/DDBJ whole genome shotgun (WGS) entry which is preliminary data.</text>
</comment>
<dbReference type="Pfam" id="PF13302">
    <property type="entry name" value="Acetyltransf_3"/>
    <property type="match status" value="1"/>
</dbReference>
<dbReference type="EMBL" id="LLZH01000234">
    <property type="protein sequence ID" value="KUL30836.1"/>
    <property type="molecule type" value="Genomic_DNA"/>
</dbReference>
<feature type="region of interest" description="Disordered" evidence="1">
    <location>
        <begin position="137"/>
        <end position="156"/>
    </location>
</feature>
<dbReference type="SUPFAM" id="SSF55729">
    <property type="entry name" value="Acyl-CoA N-acyltransferases (Nat)"/>
    <property type="match status" value="1"/>
</dbReference>
<organism evidence="3 4">
    <name type="scientific">Actinoplanes awajinensis subsp. mycoplanecinus</name>
    <dbReference type="NCBI Taxonomy" id="135947"/>
    <lineage>
        <taxon>Bacteria</taxon>
        <taxon>Bacillati</taxon>
        <taxon>Actinomycetota</taxon>
        <taxon>Actinomycetes</taxon>
        <taxon>Micromonosporales</taxon>
        <taxon>Micromonosporaceae</taxon>
        <taxon>Actinoplanes</taxon>
    </lineage>
</organism>
<dbReference type="InterPro" id="IPR016181">
    <property type="entry name" value="Acyl_CoA_acyltransferase"/>
</dbReference>
<accession>A0A117MQU3</accession>
<dbReference type="Gene3D" id="3.40.630.30">
    <property type="match status" value="1"/>
</dbReference>
<dbReference type="GO" id="GO:0016747">
    <property type="term" value="F:acyltransferase activity, transferring groups other than amino-acyl groups"/>
    <property type="evidence" value="ECO:0007669"/>
    <property type="project" value="InterPro"/>
</dbReference>
<feature type="compositionally biased region" description="Basic residues" evidence="1">
    <location>
        <begin position="147"/>
        <end position="156"/>
    </location>
</feature>
<dbReference type="Proteomes" id="UP000053244">
    <property type="component" value="Unassembled WGS sequence"/>
</dbReference>
<dbReference type="PANTHER" id="PTHR43792">
    <property type="entry name" value="GNAT FAMILY, PUTATIVE (AFU_ORTHOLOGUE AFUA_3G00765)-RELATED-RELATED"/>
    <property type="match status" value="1"/>
</dbReference>
<proteinExistence type="predicted"/>
<dbReference type="PROSITE" id="PS51186">
    <property type="entry name" value="GNAT"/>
    <property type="match status" value="1"/>
</dbReference>
<dbReference type="AlphaFoldDB" id="A0A117MQU3"/>
<dbReference type="InterPro" id="IPR051531">
    <property type="entry name" value="N-acetyltransferase"/>
</dbReference>
<evidence type="ECO:0000313" key="3">
    <source>
        <dbReference type="EMBL" id="KUL30836.1"/>
    </source>
</evidence>
<dbReference type="PANTHER" id="PTHR43792:SF16">
    <property type="entry name" value="N-ACETYLTRANSFERASE DOMAIN-CONTAINING PROTEIN"/>
    <property type="match status" value="1"/>
</dbReference>
<feature type="domain" description="N-acetyltransferase" evidence="2">
    <location>
        <begin position="6"/>
        <end position="156"/>
    </location>
</feature>
<keyword evidence="4" id="KW-1185">Reference proteome</keyword>
<gene>
    <name evidence="3" type="ORF">ADL15_23010</name>
</gene>
<evidence type="ECO:0000313" key="4">
    <source>
        <dbReference type="Proteomes" id="UP000053244"/>
    </source>
</evidence>